<proteinExistence type="predicted"/>
<accession>A0ACB7TPX7</accession>
<comment type="caution">
    <text evidence="1">The sequence shown here is derived from an EMBL/GenBank/DDBJ whole genome shotgun (WGS) entry which is preliminary data.</text>
</comment>
<name>A0ACB7TPX7_HYAAI</name>
<dbReference type="Proteomes" id="UP000821845">
    <property type="component" value="Chromosome 1"/>
</dbReference>
<sequence length="309" mass="34336">MGNLLRQGLSYSRRALTDREKKLIRNSWRKFCEKNPDYGVRIFISMFAKHPEYLQLFPRFRDKELRTLRNDAKFRAHACAVGHQLSAIVECIEDEEVLVELIRKNAANHLPRAGVRPSNFESLSEAALEQMMASNKALMTPATVCAWNKLFEKMNRITRSVYEEADDFTTTTQATSTEDDVSQIEAVATSAELPQADASLVPSGRNPTEAPLTVKGARSSMLENLTREGQNTAPGTSRVHNVVPARNVSERSLRSAVLREGGRAPSEIVHRPVGETLKPTQALVNKAGARQTPKAAPPNSFRSALPSER</sequence>
<reference evidence="1" key="1">
    <citation type="submission" date="2020-05" db="EMBL/GenBank/DDBJ databases">
        <title>Large-scale comparative analyses of tick genomes elucidate their genetic diversity and vector capacities.</title>
        <authorList>
            <person name="Jia N."/>
            <person name="Wang J."/>
            <person name="Shi W."/>
            <person name="Du L."/>
            <person name="Sun Y."/>
            <person name="Zhan W."/>
            <person name="Jiang J."/>
            <person name="Wang Q."/>
            <person name="Zhang B."/>
            <person name="Ji P."/>
            <person name="Sakyi L.B."/>
            <person name="Cui X."/>
            <person name="Yuan T."/>
            <person name="Jiang B."/>
            <person name="Yang W."/>
            <person name="Lam T.T.-Y."/>
            <person name="Chang Q."/>
            <person name="Ding S."/>
            <person name="Wang X."/>
            <person name="Zhu J."/>
            <person name="Ruan X."/>
            <person name="Zhao L."/>
            <person name="Wei J."/>
            <person name="Que T."/>
            <person name="Du C."/>
            <person name="Cheng J."/>
            <person name="Dai P."/>
            <person name="Han X."/>
            <person name="Huang E."/>
            <person name="Gao Y."/>
            <person name="Liu J."/>
            <person name="Shao H."/>
            <person name="Ye R."/>
            <person name="Li L."/>
            <person name="Wei W."/>
            <person name="Wang X."/>
            <person name="Wang C."/>
            <person name="Yang T."/>
            <person name="Huo Q."/>
            <person name="Li W."/>
            <person name="Guo W."/>
            <person name="Chen H."/>
            <person name="Zhou L."/>
            <person name="Ni X."/>
            <person name="Tian J."/>
            <person name="Zhou Y."/>
            <person name="Sheng Y."/>
            <person name="Liu T."/>
            <person name="Pan Y."/>
            <person name="Xia L."/>
            <person name="Li J."/>
            <person name="Zhao F."/>
            <person name="Cao W."/>
        </authorList>
    </citation>
    <scope>NUCLEOTIDE SEQUENCE</scope>
    <source>
        <strain evidence="1">Hyas-2018</strain>
    </source>
</reference>
<gene>
    <name evidence="1" type="ORF">HPB50_026606</name>
</gene>
<evidence type="ECO:0000313" key="2">
    <source>
        <dbReference type="Proteomes" id="UP000821845"/>
    </source>
</evidence>
<organism evidence="1 2">
    <name type="scientific">Hyalomma asiaticum</name>
    <name type="common">Tick</name>
    <dbReference type="NCBI Taxonomy" id="266040"/>
    <lineage>
        <taxon>Eukaryota</taxon>
        <taxon>Metazoa</taxon>
        <taxon>Ecdysozoa</taxon>
        <taxon>Arthropoda</taxon>
        <taxon>Chelicerata</taxon>
        <taxon>Arachnida</taxon>
        <taxon>Acari</taxon>
        <taxon>Parasitiformes</taxon>
        <taxon>Ixodida</taxon>
        <taxon>Ixodoidea</taxon>
        <taxon>Ixodidae</taxon>
        <taxon>Hyalomminae</taxon>
        <taxon>Hyalomma</taxon>
    </lineage>
</organism>
<protein>
    <submittedName>
        <fullName evidence="1">Uncharacterized protein</fullName>
    </submittedName>
</protein>
<dbReference type="EMBL" id="CM023481">
    <property type="protein sequence ID" value="KAH6948855.1"/>
    <property type="molecule type" value="Genomic_DNA"/>
</dbReference>
<evidence type="ECO:0000313" key="1">
    <source>
        <dbReference type="EMBL" id="KAH6948855.1"/>
    </source>
</evidence>
<keyword evidence="2" id="KW-1185">Reference proteome</keyword>